<organism evidence="2 3">
    <name type="scientific">Eiseniibacteriota bacterium</name>
    <dbReference type="NCBI Taxonomy" id="2212470"/>
    <lineage>
        <taxon>Bacteria</taxon>
        <taxon>Candidatus Eiseniibacteriota</taxon>
    </lineage>
</organism>
<dbReference type="InterPro" id="IPR025707">
    <property type="entry name" value="DNA_bp_PD1"/>
</dbReference>
<name>A0A7Y2H233_UNCEI</name>
<dbReference type="Pfam" id="PF03479">
    <property type="entry name" value="PCC"/>
    <property type="match status" value="1"/>
</dbReference>
<dbReference type="InterPro" id="IPR005175">
    <property type="entry name" value="PPC_dom"/>
</dbReference>
<dbReference type="AlphaFoldDB" id="A0A7Y2H233"/>
<dbReference type="EMBL" id="JABDJR010000314">
    <property type="protein sequence ID" value="NNF06679.1"/>
    <property type="molecule type" value="Genomic_DNA"/>
</dbReference>
<feature type="domain" description="PPC" evidence="1">
    <location>
        <begin position="4"/>
        <end position="140"/>
    </location>
</feature>
<dbReference type="PIRSF" id="PIRSF016702">
    <property type="entry name" value="DNA_bp_PD1"/>
    <property type="match status" value="1"/>
</dbReference>
<dbReference type="PANTHER" id="PTHR34988">
    <property type="entry name" value="PROTEIN, PUTATIVE-RELATED"/>
    <property type="match status" value="1"/>
</dbReference>
<evidence type="ECO:0000259" key="1">
    <source>
        <dbReference type="PROSITE" id="PS51742"/>
    </source>
</evidence>
<keyword evidence="2" id="KW-0238">DNA-binding</keyword>
<comment type="caution">
    <text evidence="2">The sequence shown here is derived from an EMBL/GenBank/DDBJ whole genome shotgun (WGS) entry which is preliminary data.</text>
</comment>
<dbReference type="CDD" id="cd11378">
    <property type="entry name" value="DUF296"/>
    <property type="match status" value="1"/>
</dbReference>
<sequence length="140" mass="15248">MIVLSGGSSFVLRLERGEEIHETLKAFARDKGIEGAVVSGIGAVQSAELGFYHLDRQEYERRALPEITELLSLQGNLCLLEGKPFLHAHVVLMKSDFTLAGGHLFAATIAVTGEFHIQPTESMVRLPDPKVGLPLLNCPL</sequence>
<reference evidence="2 3" key="1">
    <citation type="submission" date="2020-03" db="EMBL/GenBank/DDBJ databases">
        <title>Metabolic flexibility allows generalist bacteria to become dominant in a frequently disturbed ecosystem.</title>
        <authorList>
            <person name="Chen Y.-J."/>
            <person name="Leung P.M."/>
            <person name="Bay S.K."/>
            <person name="Hugenholtz P."/>
            <person name="Kessler A.J."/>
            <person name="Shelley G."/>
            <person name="Waite D.W."/>
            <person name="Cook P.L."/>
            <person name="Greening C."/>
        </authorList>
    </citation>
    <scope>NUCLEOTIDE SEQUENCE [LARGE SCALE GENOMIC DNA]</scope>
    <source>
        <strain evidence="2">SS_bin_28</strain>
    </source>
</reference>
<evidence type="ECO:0000313" key="3">
    <source>
        <dbReference type="Proteomes" id="UP000547674"/>
    </source>
</evidence>
<proteinExistence type="predicted"/>
<accession>A0A7Y2H233</accession>
<gene>
    <name evidence="2" type="ORF">HKN21_07960</name>
</gene>
<dbReference type="SUPFAM" id="SSF117856">
    <property type="entry name" value="AF0104/ALDC/Ptd012-like"/>
    <property type="match status" value="1"/>
</dbReference>
<dbReference type="Proteomes" id="UP000547674">
    <property type="component" value="Unassembled WGS sequence"/>
</dbReference>
<protein>
    <submittedName>
        <fullName evidence="2">DNA-binding protein</fullName>
    </submittedName>
</protein>
<dbReference type="Gene3D" id="3.30.1330.80">
    <property type="entry name" value="Hypothetical protein, similar to alpha- acetolactate decarboxylase, domain 2"/>
    <property type="match status" value="1"/>
</dbReference>
<dbReference type="GO" id="GO:0003677">
    <property type="term" value="F:DNA binding"/>
    <property type="evidence" value="ECO:0007669"/>
    <property type="project" value="UniProtKB-KW"/>
</dbReference>
<dbReference type="PROSITE" id="PS51742">
    <property type="entry name" value="PPC"/>
    <property type="match status" value="1"/>
</dbReference>
<dbReference type="PANTHER" id="PTHR34988:SF1">
    <property type="entry name" value="DNA-BINDING PROTEIN"/>
    <property type="match status" value="1"/>
</dbReference>
<evidence type="ECO:0000313" key="2">
    <source>
        <dbReference type="EMBL" id="NNF06679.1"/>
    </source>
</evidence>